<dbReference type="GO" id="GO:0016879">
    <property type="term" value="F:ligase activity, forming carbon-nitrogen bonds"/>
    <property type="evidence" value="ECO:0007669"/>
    <property type="project" value="UniProtKB-UniRule"/>
</dbReference>
<dbReference type="PANTHER" id="PTHR42914">
    <property type="entry name" value="7-CYANO-7-DEAZAGUANINE SYNTHASE"/>
    <property type="match status" value="1"/>
</dbReference>
<comment type="function">
    <text evidence="7 11">Catalyzes the ATP-dependent conversion of 7-carboxy-7-deazaguanine (CDG) to 7-cyano-7-deazaguanine (preQ(0)).</text>
</comment>
<evidence type="ECO:0000313" key="12">
    <source>
        <dbReference type="EMBL" id="KUO40576.1"/>
    </source>
</evidence>
<evidence type="ECO:0000256" key="11">
    <source>
        <dbReference type="HAMAP-Rule" id="MF_01633"/>
    </source>
</evidence>
<dbReference type="PANTHER" id="PTHR42914:SF1">
    <property type="entry name" value="7-CYANO-7-DEAZAGUANINE SYNTHASE"/>
    <property type="match status" value="1"/>
</dbReference>
<dbReference type="Pfam" id="PF06508">
    <property type="entry name" value="QueC"/>
    <property type="match status" value="1"/>
</dbReference>
<comment type="similarity">
    <text evidence="8 11">Belongs to the QueC family.</text>
</comment>
<evidence type="ECO:0000256" key="10">
    <source>
        <dbReference type="ARBA" id="ARBA00047890"/>
    </source>
</evidence>
<proteinExistence type="inferred from homology"/>
<organism evidence="12 13">
    <name type="scientific">Hadarchaeum yellowstonense</name>
    <dbReference type="NCBI Taxonomy" id="1776334"/>
    <lineage>
        <taxon>Archaea</taxon>
        <taxon>Methanobacteriati</taxon>
        <taxon>Candidatus Hadarchaeota</taxon>
        <taxon>Candidatus Hadarchaeia</taxon>
        <taxon>Candidatus Hadarchaeales</taxon>
        <taxon>Candidatus Hadarchaeaceae</taxon>
        <taxon>Candidatus Hadarchaeum</taxon>
    </lineage>
</organism>
<dbReference type="CDD" id="cd01995">
    <property type="entry name" value="QueC-like"/>
    <property type="match status" value="1"/>
</dbReference>
<name>A0A147JVM6_HADYE</name>
<dbReference type="SUPFAM" id="SSF52402">
    <property type="entry name" value="Adenine nucleotide alpha hydrolases-like"/>
    <property type="match status" value="1"/>
</dbReference>
<feature type="binding site" evidence="11">
    <location>
        <begin position="7"/>
        <end position="17"/>
    </location>
    <ligand>
        <name>ATP</name>
        <dbReference type="ChEBI" id="CHEBI:30616"/>
    </ligand>
</feature>
<keyword evidence="2 11" id="KW-0436">Ligase</keyword>
<dbReference type="PIRSF" id="PIRSF006293">
    <property type="entry name" value="ExsB"/>
    <property type="match status" value="1"/>
</dbReference>
<evidence type="ECO:0000256" key="3">
    <source>
        <dbReference type="ARBA" id="ARBA00022723"/>
    </source>
</evidence>
<evidence type="ECO:0000256" key="1">
    <source>
        <dbReference type="ARBA" id="ARBA00005061"/>
    </source>
</evidence>
<dbReference type="GO" id="GO:0005524">
    <property type="term" value="F:ATP binding"/>
    <property type="evidence" value="ECO:0007669"/>
    <property type="project" value="UniProtKB-UniRule"/>
</dbReference>
<dbReference type="EC" id="6.3.4.20" evidence="9 11"/>
<dbReference type="STRING" id="1776334.APZ16_05170"/>
<dbReference type="HAMAP" id="MF_01633">
    <property type="entry name" value="QueC"/>
    <property type="match status" value="1"/>
</dbReference>
<dbReference type="EMBL" id="LQMQ01000039">
    <property type="protein sequence ID" value="KUO40576.1"/>
    <property type="molecule type" value="Genomic_DNA"/>
</dbReference>
<comment type="cofactor">
    <cofactor evidence="11">
        <name>Zn(2+)</name>
        <dbReference type="ChEBI" id="CHEBI:29105"/>
    </cofactor>
    <text evidence="11">Binds 1 zinc ion per subunit.</text>
</comment>
<evidence type="ECO:0000256" key="4">
    <source>
        <dbReference type="ARBA" id="ARBA00022741"/>
    </source>
</evidence>
<sequence length="216" mass="23530">MKAVCLLSGGPDSAVAAALAKREGYELYCLSFNYGQLATRELESAKKIARALGAREHRVVDISFLKDLYGPGVTALIDSSMRMPEKFDTSIIVPFRNGVMLAIAAAYASSLGAEAIFYGPQLDDAKFYPDCREEFVRAISKAISLGTESKLQVKSPLTGMTKAEVLKLAVKLGVPLELTWSCYRDGEIHCGKCESCRNRKKAFQAAGIEDPTQYAE</sequence>
<feature type="binding site" evidence="11">
    <location>
        <position position="193"/>
    </location>
    <ligand>
        <name>Zn(2+)</name>
        <dbReference type="ChEBI" id="CHEBI:29105"/>
    </ligand>
</feature>
<dbReference type="InterPro" id="IPR018317">
    <property type="entry name" value="QueC"/>
</dbReference>
<dbReference type="InterPro" id="IPR014729">
    <property type="entry name" value="Rossmann-like_a/b/a_fold"/>
</dbReference>
<keyword evidence="5 11" id="KW-0862">Zinc</keyword>
<keyword evidence="3 11" id="KW-0479">Metal-binding</keyword>
<comment type="pathway">
    <text evidence="1 11">Purine metabolism; 7-cyano-7-deazaguanine biosynthesis.</text>
</comment>
<comment type="caution">
    <text evidence="12">The sequence shown here is derived from an EMBL/GenBank/DDBJ whole genome shotgun (WGS) entry which is preliminary data.</text>
</comment>
<dbReference type="Proteomes" id="UP000074294">
    <property type="component" value="Unassembled WGS sequence"/>
</dbReference>
<dbReference type="GO" id="GO:0008270">
    <property type="term" value="F:zinc ion binding"/>
    <property type="evidence" value="ECO:0007669"/>
    <property type="project" value="UniProtKB-UniRule"/>
</dbReference>
<keyword evidence="6 11" id="KW-0067">ATP-binding</keyword>
<accession>A0A147JVM6</accession>
<evidence type="ECO:0000256" key="5">
    <source>
        <dbReference type="ARBA" id="ARBA00022833"/>
    </source>
</evidence>
<keyword evidence="4 11" id="KW-0547">Nucleotide-binding</keyword>
<dbReference type="AlphaFoldDB" id="A0A147JVM6"/>
<evidence type="ECO:0000256" key="7">
    <source>
        <dbReference type="ARBA" id="ARBA00037768"/>
    </source>
</evidence>
<dbReference type="UniPathway" id="UPA00391"/>
<protein>
    <recommendedName>
        <fullName evidence="9 11">7-cyano-7-deazaguanine synthase</fullName>
        <ecNumber evidence="9 11">6.3.4.20</ecNumber>
    </recommendedName>
    <alternativeName>
        <fullName evidence="11">7-cyano-7-carbaguanine synthase</fullName>
    </alternativeName>
    <alternativeName>
        <fullName evidence="11">Archaeosine biosynthesis protein QueC</fullName>
    </alternativeName>
    <alternativeName>
        <fullName evidence="11">PreQ(0) synthase</fullName>
    </alternativeName>
</protein>
<feature type="binding site" evidence="11">
    <location>
        <position position="196"/>
    </location>
    <ligand>
        <name>Zn(2+)</name>
        <dbReference type="ChEBI" id="CHEBI:29105"/>
    </ligand>
</feature>
<feature type="binding site" evidence="11">
    <location>
        <position position="190"/>
    </location>
    <ligand>
        <name>Zn(2+)</name>
        <dbReference type="ChEBI" id="CHEBI:29105"/>
    </ligand>
</feature>
<dbReference type="Gene3D" id="3.40.50.620">
    <property type="entry name" value="HUPs"/>
    <property type="match status" value="1"/>
</dbReference>
<evidence type="ECO:0000313" key="13">
    <source>
        <dbReference type="Proteomes" id="UP000074294"/>
    </source>
</evidence>
<evidence type="ECO:0000256" key="9">
    <source>
        <dbReference type="ARBA" id="ARBA00039149"/>
    </source>
</evidence>
<gene>
    <name evidence="11" type="primary">queC</name>
    <name evidence="12" type="ORF">APZ16_05170</name>
</gene>
<evidence type="ECO:0000256" key="8">
    <source>
        <dbReference type="ARBA" id="ARBA00037993"/>
    </source>
</evidence>
<evidence type="ECO:0000256" key="6">
    <source>
        <dbReference type="ARBA" id="ARBA00022840"/>
    </source>
</evidence>
<comment type="catalytic activity">
    <reaction evidence="10 11">
        <text>7-carboxy-7-carbaguanine + NH4(+) + 2 ATP = 7-cyano-7-carbaguanine + 2 AMP + 2 diphosphate + 2 H(+)</text>
        <dbReference type="Rhea" id="RHEA:27982"/>
        <dbReference type="ChEBI" id="CHEBI:15378"/>
        <dbReference type="ChEBI" id="CHEBI:28938"/>
        <dbReference type="ChEBI" id="CHEBI:30616"/>
        <dbReference type="ChEBI" id="CHEBI:33019"/>
        <dbReference type="ChEBI" id="CHEBI:45075"/>
        <dbReference type="ChEBI" id="CHEBI:61036"/>
        <dbReference type="ChEBI" id="CHEBI:456215"/>
        <dbReference type="EC" id="6.3.4.20"/>
    </reaction>
</comment>
<reference evidence="12 13" key="1">
    <citation type="journal article" date="2016" name="Nat. Microbiol.">
        <title>Genomic inference of the metabolism of cosmopolitan subsurface Archaea, Hadesarchaea.</title>
        <authorList>
            <person name="Baker B.J."/>
            <person name="Saw J.H."/>
            <person name="Lind A.E."/>
            <person name="Lazar C.S."/>
            <person name="Hinrichs K.-U."/>
            <person name="Teske A.P."/>
            <person name="Ettema T.J."/>
        </authorList>
    </citation>
    <scope>NUCLEOTIDE SEQUENCE [LARGE SCALE GENOMIC DNA]</scope>
</reference>
<evidence type="ECO:0000256" key="2">
    <source>
        <dbReference type="ARBA" id="ARBA00022598"/>
    </source>
</evidence>
<dbReference type="NCBIfam" id="TIGR00364">
    <property type="entry name" value="7-cyano-7-deazaguanine synthase QueC"/>
    <property type="match status" value="1"/>
</dbReference>
<feature type="binding site" evidence="11">
    <location>
        <position position="182"/>
    </location>
    <ligand>
        <name>Zn(2+)</name>
        <dbReference type="ChEBI" id="CHEBI:29105"/>
    </ligand>
</feature>